<feature type="compositionally biased region" description="Basic and acidic residues" evidence="1">
    <location>
        <begin position="306"/>
        <end position="323"/>
    </location>
</feature>
<organism evidence="4">
    <name type="scientific">Noctiluca scintillans</name>
    <name type="common">Sea sparkle</name>
    <name type="synonym">Red tide dinoflagellate</name>
    <dbReference type="NCBI Taxonomy" id="2966"/>
    <lineage>
        <taxon>Eukaryota</taxon>
        <taxon>Sar</taxon>
        <taxon>Alveolata</taxon>
        <taxon>Dinophyceae</taxon>
        <taxon>Noctilucales</taxon>
        <taxon>Noctilucaceae</taxon>
        <taxon>Noctiluca</taxon>
    </lineage>
</organism>
<evidence type="ECO:0000256" key="1">
    <source>
        <dbReference type="SAM" id="MobiDB-lite"/>
    </source>
</evidence>
<evidence type="ECO:0000259" key="2">
    <source>
        <dbReference type="Pfam" id="PF22675"/>
    </source>
</evidence>
<feature type="compositionally biased region" description="Pro residues" evidence="1">
    <location>
        <begin position="83"/>
        <end position="103"/>
    </location>
</feature>
<dbReference type="Gene3D" id="3.30.1370.10">
    <property type="entry name" value="K Homology domain, type 1"/>
    <property type="match status" value="1"/>
</dbReference>
<dbReference type="Pfam" id="PF22675">
    <property type="entry name" value="KH-I_KHDC4-BBP"/>
    <property type="match status" value="1"/>
</dbReference>
<sequence>MAGYCARCLQFEHLGHRDPDNHQWYCEKCWQQFCGKRRLCCRCRSAKSQGSVDMADQRWYCHDCWVDRQSAPSVQCSPTARQPRPPIPTAPSSAPPPGAPPSGWPAGMVPLPWHGPVPFMPPAPWPMMMPTPTGYPSERPRASRSRSPRGVGLPDARKYTCRFIIGIENDDEFRVVKRIIGSGGAKMKEIVSKSGGDAKLRLRGQGSGYVERDTKSESHEPLQLCISCPRAEGYKIAAACAEELLQRVYRDFGRWCADRGIPDKTPRIRMTERHHDHGDDRAASPWRDDRLKRRRGKRQKGSWAPARDREMQDLEKDEKEKSDGGGSTACVDRGEPPPDAPSAEEIEKCIVGRNEARRRGDFQEADRIRNSLRDRGIVLSDEKGGHGSATAVTSWRYWHA</sequence>
<evidence type="ECO:0000313" key="4">
    <source>
        <dbReference type="EMBL" id="CAD8871661.1"/>
    </source>
</evidence>
<dbReference type="Pfam" id="PF23493">
    <property type="entry name" value="CysS_C"/>
    <property type="match status" value="1"/>
</dbReference>
<feature type="region of interest" description="Disordered" evidence="1">
    <location>
        <begin position="74"/>
        <end position="103"/>
    </location>
</feature>
<accession>A0A7S1B0X6</accession>
<dbReference type="PANTHER" id="PTHR15744">
    <property type="entry name" value="BLOM7"/>
    <property type="match status" value="1"/>
</dbReference>
<dbReference type="InterPro" id="IPR036612">
    <property type="entry name" value="KH_dom_type_1_sf"/>
</dbReference>
<evidence type="ECO:0008006" key="5">
    <source>
        <dbReference type="Google" id="ProtNLM"/>
    </source>
</evidence>
<name>A0A7S1B0X6_NOCSC</name>
<feature type="domain" description="Cysteinyl-tRNA ligase anticodon binding" evidence="3">
    <location>
        <begin position="350"/>
        <end position="385"/>
    </location>
</feature>
<dbReference type="PANTHER" id="PTHR15744:SF0">
    <property type="entry name" value="KH HOMOLOGY DOMAIN-CONTAINING PROTEIN 4"/>
    <property type="match status" value="1"/>
</dbReference>
<feature type="region of interest" description="Disordered" evidence="1">
    <location>
        <begin position="263"/>
        <end position="345"/>
    </location>
</feature>
<evidence type="ECO:0000259" key="3">
    <source>
        <dbReference type="Pfam" id="PF23493"/>
    </source>
</evidence>
<dbReference type="SUPFAM" id="SSF54791">
    <property type="entry name" value="Eukaryotic type KH-domain (KH-domain type I)"/>
    <property type="match status" value="1"/>
</dbReference>
<dbReference type="InterPro" id="IPR009080">
    <property type="entry name" value="tRNAsynth_Ia_anticodon-bd"/>
</dbReference>
<dbReference type="SUPFAM" id="SSF47323">
    <property type="entry name" value="Anticodon-binding domain of a subclass of class I aminoacyl-tRNA synthetases"/>
    <property type="match status" value="1"/>
</dbReference>
<reference evidence="4" key="1">
    <citation type="submission" date="2021-01" db="EMBL/GenBank/DDBJ databases">
        <authorList>
            <person name="Corre E."/>
            <person name="Pelletier E."/>
            <person name="Niang G."/>
            <person name="Scheremetjew M."/>
            <person name="Finn R."/>
            <person name="Kale V."/>
            <person name="Holt S."/>
            <person name="Cochrane G."/>
            <person name="Meng A."/>
            <person name="Brown T."/>
            <person name="Cohen L."/>
        </authorList>
    </citation>
    <scope>NUCLEOTIDE SEQUENCE</scope>
</reference>
<dbReference type="CDD" id="cd22386">
    <property type="entry name" value="KH-I_KHDC4_rpt2"/>
    <property type="match status" value="1"/>
</dbReference>
<feature type="region of interest" description="Disordered" evidence="1">
    <location>
        <begin position="132"/>
        <end position="152"/>
    </location>
</feature>
<dbReference type="InterPro" id="IPR056411">
    <property type="entry name" value="CysS_C"/>
</dbReference>
<gene>
    <name evidence="4" type="ORF">NSCI0253_LOCUS46018</name>
</gene>
<dbReference type="GO" id="GO:0003723">
    <property type="term" value="F:RNA binding"/>
    <property type="evidence" value="ECO:0007669"/>
    <property type="project" value="InterPro"/>
</dbReference>
<dbReference type="InterPro" id="IPR047889">
    <property type="entry name" value="KHDC4_KH-I_second"/>
</dbReference>
<dbReference type="Gene3D" id="1.20.120.1910">
    <property type="entry name" value="Cysteine-tRNA ligase, C-terminal anti-codon recognition domain"/>
    <property type="match status" value="1"/>
</dbReference>
<dbReference type="EMBL" id="HBFQ01064859">
    <property type="protein sequence ID" value="CAD8871661.1"/>
    <property type="molecule type" value="Transcribed_RNA"/>
</dbReference>
<dbReference type="GO" id="GO:0004812">
    <property type="term" value="F:aminoacyl-tRNA ligase activity"/>
    <property type="evidence" value="ECO:0007669"/>
    <property type="project" value="InterPro"/>
</dbReference>
<protein>
    <recommendedName>
        <fullName evidence="5">K Homology domain-containing protein</fullName>
    </recommendedName>
</protein>
<dbReference type="GO" id="GO:0005634">
    <property type="term" value="C:nucleus"/>
    <property type="evidence" value="ECO:0007669"/>
    <property type="project" value="InterPro"/>
</dbReference>
<dbReference type="GO" id="GO:0005524">
    <property type="term" value="F:ATP binding"/>
    <property type="evidence" value="ECO:0007669"/>
    <property type="project" value="InterPro"/>
</dbReference>
<dbReference type="GO" id="GO:0006418">
    <property type="term" value="P:tRNA aminoacylation for protein translation"/>
    <property type="evidence" value="ECO:0007669"/>
    <property type="project" value="InterPro"/>
</dbReference>
<feature type="domain" description="KHDC4/BBP-like KH-domain type I" evidence="2">
    <location>
        <begin position="170"/>
        <end position="246"/>
    </location>
</feature>
<feature type="compositionally biased region" description="Basic and acidic residues" evidence="1">
    <location>
        <begin position="263"/>
        <end position="291"/>
    </location>
</feature>
<dbReference type="InterPro" id="IPR055256">
    <property type="entry name" value="KH_1_KHDC4/BBP-like"/>
</dbReference>
<dbReference type="InterPro" id="IPR031121">
    <property type="entry name" value="RIK/BLOM7"/>
</dbReference>
<dbReference type="AlphaFoldDB" id="A0A7S1B0X6"/>
<proteinExistence type="predicted"/>